<dbReference type="OrthoDB" id="7065319at2"/>
<dbReference type="InterPro" id="IPR021364">
    <property type="entry name" value="DUF2857"/>
</dbReference>
<protein>
    <recommendedName>
        <fullName evidence="3">DUF2857 domain-containing protein</fullName>
    </recommendedName>
</protein>
<evidence type="ECO:0008006" key="3">
    <source>
        <dbReference type="Google" id="ProtNLM"/>
    </source>
</evidence>
<dbReference type="RefSeq" id="WP_100297706.1">
    <property type="nucleotide sequence ID" value="NZ_PHGZ01000037.1"/>
</dbReference>
<organism evidence="1 2">
    <name type="scientific">Caviibacterium pharyngocola</name>
    <dbReference type="NCBI Taxonomy" id="28159"/>
    <lineage>
        <taxon>Bacteria</taxon>
        <taxon>Pseudomonadati</taxon>
        <taxon>Pseudomonadota</taxon>
        <taxon>Gammaproteobacteria</taxon>
        <taxon>Pasteurellales</taxon>
        <taxon>Pasteurellaceae</taxon>
        <taxon>Caviibacterium</taxon>
    </lineage>
</organism>
<name>A0A2M8RSR5_9PAST</name>
<dbReference type="EMBL" id="PHGZ01000037">
    <property type="protein sequence ID" value="PJG81923.1"/>
    <property type="molecule type" value="Genomic_DNA"/>
</dbReference>
<proteinExistence type="predicted"/>
<gene>
    <name evidence="1" type="ORF">CVP04_11800</name>
</gene>
<evidence type="ECO:0000313" key="2">
    <source>
        <dbReference type="Proteomes" id="UP000230282"/>
    </source>
</evidence>
<keyword evidence="2" id="KW-1185">Reference proteome</keyword>
<dbReference type="Pfam" id="PF11198">
    <property type="entry name" value="DUF2857"/>
    <property type="match status" value="1"/>
</dbReference>
<comment type="caution">
    <text evidence="1">The sequence shown here is derived from an EMBL/GenBank/DDBJ whole genome shotgun (WGS) entry which is preliminary data.</text>
</comment>
<reference evidence="1 2" key="1">
    <citation type="submission" date="2017-11" db="EMBL/GenBank/DDBJ databases">
        <title>Reclassification of Bisgaard taxon 5 as Caviibacterium pharyngocola gen. nov., sp. nov.</title>
        <authorList>
            <person name="Christensen H."/>
        </authorList>
    </citation>
    <scope>NUCLEOTIDE SEQUENCE [LARGE SCALE GENOMIC DNA]</scope>
    <source>
        <strain evidence="1 2">7_3</strain>
    </source>
</reference>
<dbReference type="Proteomes" id="UP000230282">
    <property type="component" value="Unassembled WGS sequence"/>
</dbReference>
<sequence length="179" mass="20533">MLHTSLNQAVLSEIFTHLRNGNIKSCQRLGFSEEELNEIQQLSADEVFDIENSHLSFAKISINHEVFWKIIALAKNNTQERRIIARALMLGASIEMLHTYFGLTSSEVSAQRKLLGIEEKEGRKPLANDELQTTIWHLWKQHKTEITDIYTLAGLETLMLIAEETGTDLTVIWKLISQW</sequence>
<accession>A0A2M8RSR5</accession>
<evidence type="ECO:0000313" key="1">
    <source>
        <dbReference type="EMBL" id="PJG81923.1"/>
    </source>
</evidence>
<dbReference type="AlphaFoldDB" id="A0A2M8RSR5"/>